<name>A0A4S3PNP1_9BACI</name>
<dbReference type="GO" id="GO:0046872">
    <property type="term" value="F:metal ion binding"/>
    <property type="evidence" value="ECO:0007669"/>
    <property type="project" value="UniProtKB-KW"/>
</dbReference>
<dbReference type="GO" id="GO:0005886">
    <property type="term" value="C:plasma membrane"/>
    <property type="evidence" value="ECO:0007669"/>
    <property type="project" value="UniProtKB-SubCell"/>
</dbReference>
<evidence type="ECO:0000256" key="3">
    <source>
        <dbReference type="ARBA" id="ARBA00022692"/>
    </source>
</evidence>
<dbReference type="PANTHER" id="PTHR35457:SF1">
    <property type="entry name" value="HEME A SYNTHASE"/>
    <property type="match status" value="1"/>
</dbReference>
<dbReference type="UniPathway" id="UPA00269">
    <property type="reaction ID" value="UER00713"/>
</dbReference>
<dbReference type="Proteomes" id="UP000306477">
    <property type="component" value="Unassembled WGS sequence"/>
</dbReference>
<dbReference type="RefSeq" id="WP_136380570.1">
    <property type="nucleotide sequence ID" value="NZ_SLUB01000033.1"/>
</dbReference>
<evidence type="ECO:0000313" key="13">
    <source>
        <dbReference type="Proteomes" id="UP000306477"/>
    </source>
</evidence>
<feature type="transmembrane region" description="Helical" evidence="11">
    <location>
        <begin position="63"/>
        <end position="84"/>
    </location>
</feature>
<keyword evidence="2 11" id="KW-1003">Cell membrane</keyword>
<keyword evidence="10" id="KW-1015">Disulfide bond</keyword>
<feature type="transmembrane region" description="Helical" evidence="11">
    <location>
        <begin position="216"/>
        <end position="233"/>
    </location>
</feature>
<keyword evidence="4 11" id="KW-0479">Metal-binding</keyword>
<comment type="subunit">
    <text evidence="11">Interacts with CtaB.</text>
</comment>
<feature type="transmembrane region" description="Helical" evidence="11">
    <location>
        <begin position="7"/>
        <end position="26"/>
    </location>
</feature>
<dbReference type="OrthoDB" id="9816428at2"/>
<keyword evidence="8 11" id="KW-0350">Heme biosynthesis</keyword>
<evidence type="ECO:0000256" key="6">
    <source>
        <dbReference type="ARBA" id="ARBA00023002"/>
    </source>
</evidence>
<organism evidence="12 13">
    <name type="scientific">Bacillus timonensis</name>
    <dbReference type="NCBI Taxonomy" id="1033734"/>
    <lineage>
        <taxon>Bacteria</taxon>
        <taxon>Bacillati</taxon>
        <taxon>Bacillota</taxon>
        <taxon>Bacilli</taxon>
        <taxon>Bacillales</taxon>
        <taxon>Bacillaceae</taxon>
        <taxon>Bacillus</taxon>
    </lineage>
</organism>
<keyword evidence="3 11" id="KW-0812">Transmembrane</keyword>
<accession>A0A4S3PNP1</accession>
<evidence type="ECO:0000256" key="9">
    <source>
        <dbReference type="ARBA" id="ARBA00023136"/>
    </source>
</evidence>
<feature type="transmembrane region" description="Helical" evidence="11">
    <location>
        <begin position="271"/>
        <end position="292"/>
    </location>
</feature>
<feature type="transmembrane region" description="Helical" evidence="11">
    <location>
        <begin position="91"/>
        <end position="114"/>
    </location>
</feature>
<dbReference type="HAMAP" id="MF_01664">
    <property type="entry name" value="HemeA_synth_type1"/>
    <property type="match status" value="1"/>
</dbReference>
<evidence type="ECO:0000256" key="1">
    <source>
        <dbReference type="ARBA" id="ARBA00004141"/>
    </source>
</evidence>
<dbReference type="AlphaFoldDB" id="A0A4S3PNP1"/>
<dbReference type="GO" id="GO:0120547">
    <property type="term" value="F:heme A synthase activity"/>
    <property type="evidence" value="ECO:0007669"/>
    <property type="project" value="UniProtKB-EC"/>
</dbReference>
<evidence type="ECO:0000256" key="2">
    <source>
        <dbReference type="ARBA" id="ARBA00022475"/>
    </source>
</evidence>
<dbReference type="STRING" id="1033734.GCA_000285535_00831"/>
<feature type="transmembrane region" description="Helical" evidence="11">
    <location>
        <begin position="245"/>
        <end position="265"/>
    </location>
</feature>
<evidence type="ECO:0000256" key="5">
    <source>
        <dbReference type="ARBA" id="ARBA00022989"/>
    </source>
</evidence>
<sequence>MNRSLKWLSVLTTIGMLFVLIGGALVTKTESGAGCGDSWPLCHGQLIPDEITFELVIELSHRVVSGVVGILVLALSIWSWIAIGHIRETKFLAFISFFFLVLQGLIGAAAVMWGQSDLVLALHFGISLISFASVLLLTLLIFEVDKKFDADSLVIDKKLRTQFYAITIYSLVVVYTGALVRHVGASLACPDWPVCTYNNIGLPTQMHEWIQMGHRMLAGILFIWVLLLFVRIYKHYKHEKVLYHGWMIALGFISLQVISGAVVVISEINLYIALAHALFIACLFGVFSYFILLSSRSNKNEMALKAEAQNPNEEPINSNRTVPVQ</sequence>
<dbReference type="EC" id="1.17.99.9" evidence="11"/>
<feature type="transmembrane region" description="Helical" evidence="11">
    <location>
        <begin position="163"/>
        <end position="183"/>
    </location>
</feature>
<keyword evidence="7 11" id="KW-0408">Iron</keyword>
<feature type="binding site" description="axial binding residue" evidence="11">
    <location>
        <position position="276"/>
    </location>
    <ligand>
        <name>heme</name>
        <dbReference type="ChEBI" id="CHEBI:30413"/>
    </ligand>
    <ligandPart>
        <name>Fe</name>
        <dbReference type="ChEBI" id="CHEBI:18248"/>
    </ligandPart>
</feature>
<comment type="subcellular location">
    <subcellularLocation>
        <location evidence="11">Cell membrane</location>
        <topology evidence="11">Multi-pass membrane protein</topology>
    </subcellularLocation>
    <subcellularLocation>
        <location evidence="1">Membrane</location>
        <topology evidence="1">Multi-pass membrane protein</topology>
    </subcellularLocation>
</comment>
<evidence type="ECO:0000256" key="11">
    <source>
        <dbReference type="HAMAP-Rule" id="MF_01664"/>
    </source>
</evidence>
<dbReference type="EMBL" id="SLUB01000033">
    <property type="protein sequence ID" value="THE11139.1"/>
    <property type="molecule type" value="Genomic_DNA"/>
</dbReference>
<dbReference type="PANTHER" id="PTHR35457">
    <property type="entry name" value="HEME A SYNTHASE"/>
    <property type="match status" value="1"/>
</dbReference>
<comment type="similarity">
    <text evidence="11">Belongs to the COX15/CtaA family. Type 1 subfamily.</text>
</comment>
<gene>
    <name evidence="11" type="primary">ctaA</name>
    <name evidence="12" type="ORF">E1I69_15975</name>
</gene>
<comment type="pathway">
    <text evidence="11">Porphyrin-containing compound metabolism; heme A biosynthesis; heme A from heme O: step 1/1.</text>
</comment>
<dbReference type="GO" id="GO:0006784">
    <property type="term" value="P:heme A biosynthetic process"/>
    <property type="evidence" value="ECO:0007669"/>
    <property type="project" value="UniProtKB-UniRule"/>
</dbReference>
<dbReference type="InterPro" id="IPR023755">
    <property type="entry name" value="HemeA_Synthase_type1"/>
</dbReference>
<keyword evidence="5 11" id="KW-1133">Transmembrane helix</keyword>
<evidence type="ECO:0000313" key="12">
    <source>
        <dbReference type="EMBL" id="THE11139.1"/>
    </source>
</evidence>
<protein>
    <recommendedName>
        <fullName evidence="11">Heme A synthase</fullName>
        <shortName evidence="11">HAS</shortName>
        <ecNumber evidence="11">1.17.99.9</ecNumber>
    </recommendedName>
    <alternativeName>
        <fullName evidence="11">Cytochrome aa3-controlling protein</fullName>
    </alternativeName>
</protein>
<comment type="function">
    <text evidence="11">Catalyzes the conversion of heme O to heme A by two successive hydroxylations of the methyl group at C8. The first hydroxylation forms heme I, the second hydroxylation results in an unstable dihydroxymethyl group, which spontaneously dehydrates, resulting in the formyl group of heme A.</text>
</comment>
<evidence type="ECO:0000256" key="7">
    <source>
        <dbReference type="ARBA" id="ARBA00023004"/>
    </source>
</evidence>
<dbReference type="Pfam" id="PF02628">
    <property type="entry name" value="COX15-CtaA"/>
    <property type="match status" value="1"/>
</dbReference>
<proteinExistence type="inferred from homology"/>
<feature type="binding site" description="axial binding residue" evidence="11">
    <location>
        <position position="214"/>
    </location>
    <ligand>
        <name>heme</name>
        <dbReference type="ChEBI" id="CHEBI:30413"/>
    </ligand>
    <ligandPart>
        <name>Fe</name>
        <dbReference type="ChEBI" id="CHEBI:18248"/>
    </ligandPart>
</feature>
<keyword evidence="9 11" id="KW-0472">Membrane</keyword>
<evidence type="ECO:0000256" key="4">
    <source>
        <dbReference type="ARBA" id="ARBA00022723"/>
    </source>
</evidence>
<dbReference type="InterPro" id="IPR050450">
    <property type="entry name" value="COX15/CtaA_HemeA_synthase"/>
</dbReference>
<dbReference type="InterPro" id="IPR003780">
    <property type="entry name" value="COX15/CtaA_fam"/>
</dbReference>
<keyword evidence="6 11" id="KW-0560">Oxidoreductase</keyword>
<comment type="caution">
    <text evidence="12">The sequence shown here is derived from an EMBL/GenBank/DDBJ whole genome shotgun (WGS) entry which is preliminary data.</text>
</comment>
<keyword evidence="13" id="KW-1185">Reference proteome</keyword>
<reference evidence="12 13" key="1">
    <citation type="journal article" date="2019" name="Indoor Air">
        <title>Impacts of indoor surface finishes on bacterial viability.</title>
        <authorList>
            <person name="Hu J."/>
            <person name="Maamar S.B."/>
            <person name="Glawe A.J."/>
            <person name="Gottel N."/>
            <person name="Gilbert J.A."/>
            <person name="Hartmann E.M."/>
        </authorList>
    </citation>
    <scope>NUCLEOTIDE SEQUENCE [LARGE SCALE GENOMIC DNA]</scope>
    <source>
        <strain evidence="12 13">AF060A6</strain>
    </source>
</reference>
<evidence type="ECO:0000256" key="8">
    <source>
        <dbReference type="ARBA" id="ARBA00023133"/>
    </source>
</evidence>
<evidence type="ECO:0000256" key="10">
    <source>
        <dbReference type="ARBA" id="ARBA00023157"/>
    </source>
</evidence>
<feature type="transmembrane region" description="Helical" evidence="11">
    <location>
        <begin position="120"/>
        <end position="142"/>
    </location>
</feature>
<comment type="catalytic activity">
    <reaction evidence="11">
        <text>Fe(II)-heme o + 2 A + H2O = Fe(II)-heme a + 2 AH2</text>
        <dbReference type="Rhea" id="RHEA:63388"/>
        <dbReference type="ChEBI" id="CHEBI:13193"/>
        <dbReference type="ChEBI" id="CHEBI:15377"/>
        <dbReference type="ChEBI" id="CHEBI:17499"/>
        <dbReference type="ChEBI" id="CHEBI:60530"/>
        <dbReference type="ChEBI" id="CHEBI:61715"/>
        <dbReference type="EC" id="1.17.99.9"/>
    </reaction>
</comment>
<comment type="cofactor">
    <cofactor evidence="11">
        <name>heme b</name>
        <dbReference type="ChEBI" id="CHEBI:60344"/>
    </cofactor>
</comment>